<evidence type="ECO:0000256" key="1">
    <source>
        <dbReference type="SAM" id="MobiDB-lite"/>
    </source>
</evidence>
<gene>
    <name evidence="3" type="ORF">WR25_16198</name>
</gene>
<accession>A0A2A2LIG5</accession>
<feature type="compositionally biased region" description="Low complexity" evidence="1">
    <location>
        <begin position="69"/>
        <end position="88"/>
    </location>
</feature>
<evidence type="ECO:0000313" key="4">
    <source>
        <dbReference type="Proteomes" id="UP000218231"/>
    </source>
</evidence>
<feature type="chain" id="PRO_5013399196" evidence="2">
    <location>
        <begin position="24"/>
        <end position="88"/>
    </location>
</feature>
<protein>
    <submittedName>
        <fullName evidence="3">Uncharacterized protein</fullName>
    </submittedName>
</protein>
<feature type="compositionally biased region" description="Low complexity" evidence="1">
    <location>
        <begin position="35"/>
        <end position="54"/>
    </location>
</feature>
<proteinExistence type="predicted"/>
<evidence type="ECO:0000313" key="3">
    <source>
        <dbReference type="EMBL" id="PAV86076.1"/>
    </source>
</evidence>
<comment type="caution">
    <text evidence="3">The sequence shown here is derived from an EMBL/GenBank/DDBJ whole genome shotgun (WGS) entry which is preliminary data.</text>
</comment>
<keyword evidence="4" id="KW-1185">Reference proteome</keyword>
<dbReference type="AlphaFoldDB" id="A0A2A2LIG5"/>
<dbReference type="Proteomes" id="UP000218231">
    <property type="component" value="Unassembled WGS sequence"/>
</dbReference>
<reference evidence="3 4" key="1">
    <citation type="journal article" date="2017" name="Curr. Biol.">
        <title>Genome architecture and evolution of a unichromosomal asexual nematode.</title>
        <authorList>
            <person name="Fradin H."/>
            <person name="Zegar C."/>
            <person name="Gutwein M."/>
            <person name="Lucas J."/>
            <person name="Kovtun M."/>
            <person name="Corcoran D."/>
            <person name="Baugh L.R."/>
            <person name="Kiontke K."/>
            <person name="Gunsalus K."/>
            <person name="Fitch D.H."/>
            <person name="Piano F."/>
        </authorList>
    </citation>
    <scope>NUCLEOTIDE SEQUENCE [LARGE SCALE GENOMIC DNA]</scope>
    <source>
        <strain evidence="3">PF1309</strain>
    </source>
</reference>
<dbReference type="EMBL" id="LIAE01006704">
    <property type="protein sequence ID" value="PAV86076.1"/>
    <property type="molecule type" value="Genomic_DNA"/>
</dbReference>
<feature type="signal peptide" evidence="2">
    <location>
        <begin position="1"/>
        <end position="23"/>
    </location>
</feature>
<sequence>MRLRTRWMLAISVCCSLTFTILADDLKNTSDKADSTTTTVFSSSTSPSSEPPTTMLEANSTTNSKDSESSTTTIVPVSPSSETKNVSF</sequence>
<name>A0A2A2LIG5_9BILA</name>
<feature type="region of interest" description="Disordered" evidence="1">
    <location>
        <begin position="30"/>
        <end position="88"/>
    </location>
</feature>
<evidence type="ECO:0000256" key="2">
    <source>
        <dbReference type="SAM" id="SignalP"/>
    </source>
</evidence>
<organism evidence="3 4">
    <name type="scientific">Diploscapter pachys</name>
    <dbReference type="NCBI Taxonomy" id="2018661"/>
    <lineage>
        <taxon>Eukaryota</taxon>
        <taxon>Metazoa</taxon>
        <taxon>Ecdysozoa</taxon>
        <taxon>Nematoda</taxon>
        <taxon>Chromadorea</taxon>
        <taxon>Rhabditida</taxon>
        <taxon>Rhabditina</taxon>
        <taxon>Rhabditomorpha</taxon>
        <taxon>Rhabditoidea</taxon>
        <taxon>Rhabditidae</taxon>
        <taxon>Diploscapter</taxon>
    </lineage>
</organism>
<keyword evidence="2" id="KW-0732">Signal</keyword>